<evidence type="ECO:0000313" key="1">
    <source>
        <dbReference type="Proteomes" id="UP000887578"/>
    </source>
</evidence>
<organism evidence="1 2">
    <name type="scientific">Panagrolaimus davidi</name>
    <dbReference type="NCBI Taxonomy" id="227884"/>
    <lineage>
        <taxon>Eukaryota</taxon>
        <taxon>Metazoa</taxon>
        <taxon>Ecdysozoa</taxon>
        <taxon>Nematoda</taxon>
        <taxon>Chromadorea</taxon>
        <taxon>Rhabditida</taxon>
        <taxon>Tylenchina</taxon>
        <taxon>Panagrolaimomorpha</taxon>
        <taxon>Panagrolaimoidea</taxon>
        <taxon>Panagrolaimidae</taxon>
        <taxon>Panagrolaimus</taxon>
    </lineage>
</organism>
<name>A0A914P975_9BILA</name>
<dbReference type="AlphaFoldDB" id="A0A914P975"/>
<evidence type="ECO:0000313" key="2">
    <source>
        <dbReference type="WBParaSite" id="PDA_v2.g14040.t1"/>
    </source>
</evidence>
<accession>A0A914P975</accession>
<protein>
    <submittedName>
        <fullName evidence="2">Uncharacterized protein</fullName>
    </submittedName>
</protein>
<keyword evidence="1" id="KW-1185">Reference proteome</keyword>
<dbReference type="Proteomes" id="UP000887578">
    <property type="component" value="Unplaced"/>
</dbReference>
<proteinExistence type="predicted"/>
<sequence length="224" mass="23669">MMVDDRVDDFCVDDETEVDSTAVVVVEVVEDVGTTADVVSGGMEVTVLVGVDAVVVDGRTVLVVEGGVEELVEGEMLVGVVVVIEDLEVVVVEVDGEDRCVVKGVVDECRIVVVGGVKVTVLLGVDVVVVDGTDVVVDDNVVWLVVVDDEGICVAENVVEEPFVAETLDEGTAIVEVVESVEVEGVGVSVVDVWSGDDDEIIVGKVFAESFVWIVDEEVDVDDF</sequence>
<reference evidence="2" key="1">
    <citation type="submission" date="2022-11" db="UniProtKB">
        <authorList>
            <consortium name="WormBaseParasite"/>
        </authorList>
    </citation>
    <scope>IDENTIFICATION</scope>
</reference>
<dbReference type="WBParaSite" id="PDA_v2.g14040.t1">
    <property type="protein sequence ID" value="PDA_v2.g14040.t1"/>
    <property type="gene ID" value="PDA_v2.g14040"/>
</dbReference>